<dbReference type="EMBL" id="JMEE01000002">
    <property type="protein sequence ID" value="RWR03295.1"/>
    <property type="molecule type" value="Genomic_DNA"/>
</dbReference>
<protein>
    <submittedName>
        <fullName evidence="2">Uncharacterized protein</fullName>
    </submittedName>
</protein>
<gene>
    <name evidence="2" type="ORF">ED28_03085</name>
</gene>
<reference evidence="2 3" key="1">
    <citation type="submission" date="2014-04" db="EMBL/GenBank/DDBJ databases">
        <title>Draft genome sequence of Pantoea beijingensis strain LMG 27579, an emerging pathogen to Pleurotus eryngii with potential industrial application.</title>
        <authorList>
            <person name="Xu F."/>
            <person name="Liu Y."/>
            <person name="Wang S."/>
            <person name="Yin Y."/>
            <person name="Ma Y."/>
            <person name="Zhao S."/>
            <person name="Rong C."/>
        </authorList>
    </citation>
    <scope>NUCLEOTIDE SEQUENCE [LARGE SCALE GENOMIC DNA]</scope>
    <source>
        <strain evidence="2 3">LMG 27579</strain>
    </source>
</reference>
<organism evidence="2 3">
    <name type="scientific">[Pantoea] beijingensis</name>
    <dbReference type="NCBI Taxonomy" id="1324864"/>
    <lineage>
        <taxon>Bacteria</taxon>
        <taxon>Pseudomonadati</taxon>
        <taxon>Pseudomonadota</taxon>
        <taxon>Gammaproteobacteria</taxon>
        <taxon>Enterobacterales</taxon>
        <taxon>Erwiniaceae</taxon>
        <taxon>Erwinia</taxon>
    </lineage>
</organism>
<dbReference type="Proteomes" id="UP000288794">
    <property type="component" value="Unassembled WGS sequence"/>
</dbReference>
<keyword evidence="3" id="KW-1185">Reference proteome</keyword>
<proteinExistence type="predicted"/>
<accession>A0A443IGT3</accession>
<dbReference type="RefSeq" id="WP_128175136.1">
    <property type="nucleotide sequence ID" value="NZ_CP071409.1"/>
</dbReference>
<evidence type="ECO:0000313" key="3">
    <source>
        <dbReference type="Proteomes" id="UP000288794"/>
    </source>
</evidence>
<comment type="caution">
    <text evidence="2">The sequence shown here is derived from an EMBL/GenBank/DDBJ whole genome shotgun (WGS) entry which is preliminary data.</text>
</comment>
<feature type="chain" id="PRO_5019075492" evidence="1">
    <location>
        <begin position="22"/>
        <end position="180"/>
    </location>
</feature>
<feature type="signal peptide" evidence="1">
    <location>
        <begin position="1"/>
        <end position="21"/>
    </location>
</feature>
<sequence>MKTKVALSVIAGLAFSATAFASTPASYDTKFNVSANVPDSAHITDPDGKPVTEVDVVLVASPSGKMEATVGDLYLWNNDVNKLDVSLILDDAGVGAGAPFTLKSTQGGTLNKMTYSIETIDSAGTKKFATSGASQDYTLTANGTHGEHEVAFHFISDEDYDKLGQGHYTGVVYANVNAKA</sequence>
<evidence type="ECO:0000313" key="2">
    <source>
        <dbReference type="EMBL" id="RWR03295.1"/>
    </source>
</evidence>
<dbReference type="AlphaFoldDB" id="A0A443IGT3"/>
<evidence type="ECO:0000256" key="1">
    <source>
        <dbReference type="SAM" id="SignalP"/>
    </source>
</evidence>
<keyword evidence="1" id="KW-0732">Signal</keyword>
<name>A0A443IGT3_9GAMM</name>